<evidence type="ECO:0000259" key="2">
    <source>
        <dbReference type="Pfam" id="PF00061"/>
    </source>
</evidence>
<dbReference type="InterPro" id="IPR000566">
    <property type="entry name" value="Lipocln_cytosolic_FA-bd_dom"/>
</dbReference>
<dbReference type="GeneID" id="108740872"/>
<feature type="signal peptide" evidence="1">
    <location>
        <begin position="1"/>
        <end position="19"/>
    </location>
</feature>
<sequence>MFNQLFAIVFLALISFSYSQVVSQGQCEDRNVKPVQDFPGVNYYGANLRRWYTVYSSDSQADCESLNFTRISLTSSRISSVHKSSKSDGVVTLASNDSQGIINVKYDDSDEAVQYKILEFDYDRYTVDYNCVNVDSNNKRETLYVRGRTRALPDKYANEVEKILQDNGLGSIQKTYVLQDVASCLP</sequence>
<dbReference type="Pfam" id="PF00061">
    <property type="entry name" value="Lipocalin"/>
    <property type="match status" value="1"/>
</dbReference>
<feature type="chain" id="PRO_5029012945" evidence="1">
    <location>
        <begin position="20"/>
        <end position="186"/>
    </location>
</feature>
<dbReference type="OrthoDB" id="565904at2759"/>
<dbReference type="RefSeq" id="XP_025835169.1">
    <property type="nucleotide sequence ID" value="XM_025979384.1"/>
</dbReference>
<evidence type="ECO:0000313" key="4">
    <source>
        <dbReference type="RefSeq" id="XP_025835169.1"/>
    </source>
</evidence>
<evidence type="ECO:0000256" key="1">
    <source>
        <dbReference type="SAM" id="SignalP"/>
    </source>
</evidence>
<keyword evidence="3" id="KW-1185">Reference proteome</keyword>
<dbReference type="Gene3D" id="2.40.128.20">
    <property type="match status" value="1"/>
</dbReference>
<protein>
    <submittedName>
        <fullName evidence="4">Apolipoprotein D-like isoform X2</fullName>
    </submittedName>
</protein>
<name>A0A7F5RGP0_AGRPL</name>
<dbReference type="AlphaFoldDB" id="A0A7F5RGP0"/>
<accession>A0A7F5RGP0</accession>
<proteinExistence type="predicted"/>
<reference evidence="4" key="1">
    <citation type="submission" date="2025-08" db="UniProtKB">
        <authorList>
            <consortium name="RefSeq"/>
        </authorList>
    </citation>
    <scope>IDENTIFICATION</scope>
    <source>
        <tissue evidence="4">Entire body</tissue>
    </source>
</reference>
<feature type="domain" description="Lipocalin/cytosolic fatty-acid binding" evidence="2">
    <location>
        <begin position="97"/>
        <end position="178"/>
    </location>
</feature>
<evidence type="ECO:0000313" key="3">
    <source>
        <dbReference type="Proteomes" id="UP000192223"/>
    </source>
</evidence>
<organism evidence="3 4">
    <name type="scientific">Agrilus planipennis</name>
    <name type="common">Emerald ash borer</name>
    <name type="synonym">Agrilus marcopoli</name>
    <dbReference type="NCBI Taxonomy" id="224129"/>
    <lineage>
        <taxon>Eukaryota</taxon>
        <taxon>Metazoa</taxon>
        <taxon>Ecdysozoa</taxon>
        <taxon>Arthropoda</taxon>
        <taxon>Hexapoda</taxon>
        <taxon>Insecta</taxon>
        <taxon>Pterygota</taxon>
        <taxon>Neoptera</taxon>
        <taxon>Endopterygota</taxon>
        <taxon>Coleoptera</taxon>
        <taxon>Polyphaga</taxon>
        <taxon>Elateriformia</taxon>
        <taxon>Buprestoidea</taxon>
        <taxon>Buprestidae</taxon>
        <taxon>Agrilinae</taxon>
        <taxon>Agrilus</taxon>
    </lineage>
</organism>
<dbReference type="InterPro" id="IPR012674">
    <property type="entry name" value="Calycin"/>
</dbReference>
<dbReference type="Proteomes" id="UP000192223">
    <property type="component" value="Unplaced"/>
</dbReference>
<dbReference type="SUPFAM" id="SSF50814">
    <property type="entry name" value="Lipocalins"/>
    <property type="match status" value="1"/>
</dbReference>
<keyword evidence="1" id="KW-0732">Signal</keyword>
<gene>
    <name evidence="4" type="primary">LOC108740872</name>
</gene>